<dbReference type="InterPro" id="IPR011604">
    <property type="entry name" value="PDDEXK-like_dom_sf"/>
</dbReference>
<sequence length="296" mass="35138">MDIEKLVEGLERFSLHLGSPLTSSRKKLKRRYSITGDIISYSICPRQYGFYKFLGYAPSNPTQEWYGSIIHRFLKRAHLYFLKNGEVPDEKVIEEIFHRIESAMEAEGVRASSEKARESALSVLKKFCRIEGKNFFSSVLEAELQLIKELDNFILYGIVDVLKRDGEALEIWDYKGMRRPDERKPFGREKLERYRKQMFVYGYLFKERSGEFPKRAVLYFMNELLNCEKRPESAIYVVDFEKEETVREVKEFISEFKRIVERIEKSRETNSWELPAEIDEETCKQCDFRFDCPKVL</sequence>
<comment type="caution">
    <text evidence="2">The sequence shown here is derived from an EMBL/GenBank/DDBJ whole genome shotgun (WGS) entry which is preliminary data.</text>
</comment>
<dbReference type="Gene3D" id="3.90.320.10">
    <property type="match status" value="1"/>
</dbReference>
<gene>
    <name evidence="2" type="ORF">CLV27_1016</name>
</gene>
<keyword evidence="3" id="KW-1185">Reference proteome</keyword>
<evidence type="ECO:0000259" key="1">
    <source>
        <dbReference type="Pfam" id="PF12705"/>
    </source>
</evidence>
<dbReference type="OrthoDB" id="12430at2"/>
<dbReference type="AlphaFoldDB" id="A0A4R1GCQ1"/>
<feature type="domain" description="PD-(D/E)XK endonuclease-like" evidence="1">
    <location>
        <begin position="40"/>
        <end position="293"/>
    </location>
</feature>
<name>A0A4R1GCQ1_9BACT</name>
<dbReference type="Pfam" id="PF12705">
    <property type="entry name" value="PDDEXK_1"/>
    <property type="match status" value="1"/>
</dbReference>
<keyword evidence="2" id="KW-0540">Nuclease</keyword>
<dbReference type="Proteomes" id="UP000295777">
    <property type="component" value="Unassembled WGS sequence"/>
</dbReference>
<protein>
    <submittedName>
        <fullName evidence="2">Putative RecB family exonuclease</fullName>
    </submittedName>
</protein>
<proteinExistence type="predicted"/>
<keyword evidence="2" id="KW-0378">Hydrolase</keyword>
<reference evidence="2 3" key="1">
    <citation type="submission" date="2019-03" db="EMBL/GenBank/DDBJ databases">
        <title>Genomic Encyclopedia of Archaeal and Bacterial Type Strains, Phase II (KMG-II): from individual species to whole genera.</title>
        <authorList>
            <person name="Goeker M."/>
        </authorList>
    </citation>
    <scope>NUCLEOTIDE SEQUENCE [LARGE SCALE GENOMIC DNA]</scope>
    <source>
        <strain evidence="2 3">DSM 24425</strain>
    </source>
</reference>
<accession>A0A4R1GCQ1</accession>
<dbReference type="RefSeq" id="WP_132526437.1">
    <property type="nucleotide sequence ID" value="NZ_SMFV01000003.1"/>
</dbReference>
<evidence type="ECO:0000313" key="2">
    <source>
        <dbReference type="EMBL" id="TCK04583.1"/>
    </source>
</evidence>
<dbReference type="InterPro" id="IPR038726">
    <property type="entry name" value="PDDEXK_AddAB-type"/>
</dbReference>
<evidence type="ECO:0000313" key="3">
    <source>
        <dbReference type="Proteomes" id="UP000295777"/>
    </source>
</evidence>
<keyword evidence="2" id="KW-0269">Exonuclease</keyword>
<dbReference type="GO" id="GO:0004527">
    <property type="term" value="F:exonuclease activity"/>
    <property type="evidence" value="ECO:0007669"/>
    <property type="project" value="UniProtKB-KW"/>
</dbReference>
<dbReference type="EMBL" id="SMFV01000003">
    <property type="protein sequence ID" value="TCK04583.1"/>
    <property type="molecule type" value="Genomic_DNA"/>
</dbReference>
<organism evidence="2 3">
    <name type="scientific">Phorcysia thermohydrogeniphila</name>
    <dbReference type="NCBI Taxonomy" id="936138"/>
    <lineage>
        <taxon>Bacteria</taxon>
        <taxon>Pseudomonadati</taxon>
        <taxon>Aquificota</taxon>
        <taxon>Aquificia</taxon>
        <taxon>Desulfurobacteriales</taxon>
        <taxon>Desulfurobacteriaceae</taxon>
        <taxon>Phorcysia</taxon>
    </lineage>
</organism>